<proteinExistence type="predicted"/>
<accession>A0A1W1C7Z9</accession>
<protein>
    <submittedName>
        <fullName evidence="1">ATPase family protein</fullName>
    </submittedName>
</protein>
<sequence>MLDSDRLIQNAKKMLENDKDFLRTNNHNMDSNYQQILTIVTQSELAEYMFDRQKIINKLKDLTDENSLEKEIHNLFMKQYTKDDKENYKSNNLWLFDDRFMSYDKIFSEAQLKDIFPKLINNLERPDILSIGEISIISNSYKKDEITDIVIIELKKASDKITPARAEEQLIDYAGYINEAYEDKKIRIWTYAFLKFDSRTENSLKNKDYNRVLTKNKYPIYYKPFNTVNTIINFIDYHALADDADNRHKTFMKILNGETIIN</sequence>
<reference evidence="1" key="1">
    <citation type="submission" date="2016-10" db="EMBL/GenBank/DDBJ databases">
        <authorList>
            <person name="de Groot N.N."/>
        </authorList>
    </citation>
    <scope>NUCLEOTIDE SEQUENCE</scope>
</reference>
<gene>
    <name evidence="1" type="ORF">MNB_SV-9-1191</name>
</gene>
<dbReference type="AlphaFoldDB" id="A0A1W1C7Z9"/>
<dbReference type="EMBL" id="FPHG01000049">
    <property type="protein sequence ID" value="SFV61854.1"/>
    <property type="molecule type" value="Genomic_DNA"/>
</dbReference>
<name>A0A1W1C7Z9_9ZZZZ</name>
<organism evidence="1">
    <name type="scientific">hydrothermal vent metagenome</name>
    <dbReference type="NCBI Taxonomy" id="652676"/>
    <lineage>
        <taxon>unclassified sequences</taxon>
        <taxon>metagenomes</taxon>
        <taxon>ecological metagenomes</taxon>
    </lineage>
</organism>
<evidence type="ECO:0000313" key="1">
    <source>
        <dbReference type="EMBL" id="SFV61854.1"/>
    </source>
</evidence>